<evidence type="ECO:0000313" key="7">
    <source>
        <dbReference type="Proteomes" id="UP001194696"/>
    </source>
</evidence>
<dbReference type="PANTHER" id="PTHR47356:SF2">
    <property type="entry name" value="FAD-BINDING DOMAIN-CONTAINING PROTEIN-RELATED"/>
    <property type="match status" value="1"/>
</dbReference>
<reference evidence="6 7" key="1">
    <citation type="journal article" date="2020" name="Fungal Divers.">
        <title>Resolving the Mortierellaceae phylogeny through synthesis of multi-gene phylogenetics and phylogenomics.</title>
        <authorList>
            <person name="Vandepol N."/>
            <person name="Liber J."/>
            <person name="Desiro A."/>
            <person name="Na H."/>
            <person name="Kennedy M."/>
            <person name="Barry K."/>
            <person name="Grigoriev I.V."/>
            <person name="Miller A.N."/>
            <person name="O'Donnell K."/>
            <person name="Stajich J.E."/>
            <person name="Bonito G."/>
        </authorList>
    </citation>
    <scope>NUCLEOTIDE SEQUENCE [LARGE SCALE GENOMIC DNA]</scope>
    <source>
        <strain evidence="6 7">AD045</strain>
    </source>
</reference>
<keyword evidence="7" id="KW-1185">Reference proteome</keyword>
<accession>A0ABQ7JME6</accession>
<comment type="caution">
    <text evidence="6">The sequence shown here is derived from an EMBL/GenBank/DDBJ whole genome shotgun (WGS) entry which is preliminary data.</text>
</comment>
<dbReference type="EMBL" id="JAAAIM010001230">
    <property type="protein sequence ID" value="KAG0280852.1"/>
    <property type="molecule type" value="Genomic_DNA"/>
</dbReference>
<evidence type="ECO:0000313" key="6">
    <source>
        <dbReference type="EMBL" id="KAG0280852.1"/>
    </source>
</evidence>
<sequence>MASTTTNESSDDFVIHGPDCTVYNDSPGKAHVLIVGAGIAGLTLALLLDKAGVPFDIFEKSADSRTVGSALYLGPDLFSVFHQLGIADEIIEQSKPCHSIDVHGEDRERQFKIDFSLLREMGGYEGRLIPRTVIYNILMSKVPPQNLHRPMRMLSMTQGENGVHIRFANGSDFEGDILVGADGAYSAVRQNLYDKLKKDRSLPASDAKDLPFSCVCLAGHSGPLDPEKITELKDPQCHFYNTVGCEKPYSESSKLHNNFRTTDWGEGAVGSMCDEVRDFPIPGGNGTLTLADLIDGTPKSQMTKVMLEEKVFDTWYHCRTVLIGDAVHKIHPAGGQGALLGFHDAIALANWINVLPSKRVKHTEYIFREYKKERYPFAKAAYNHGRNMSNVSDKDLKATITRYISKNMPHWLWRMFLTKISAQRPQVSFLPYVEDNGTVKAAYQHSYVKTAKMIKDQAAAREAAEAAAQDTPVASS</sequence>
<name>A0ABQ7JME6_9FUNG</name>
<protein>
    <recommendedName>
        <fullName evidence="5">FAD-binding domain-containing protein</fullName>
    </recommendedName>
</protein>
<feature type="domain" description="FAD-binding" evidence="5">
    <location>
        <begin position="300"/>
        <end position="381"/>
    </location>
</feature>
<feature type="domain" description="FAD-binding" evidence="5">
    <location>
        <begin position="30"/>
        <end position="194"/>
    </location>
</feature>
<dbReference type="InterPro" id="IPR036188">
    <property type="entry name" value="FAD/NAD-bd_sf"/>
</dbReference>
<evidence type="ECO:0000256" key="3">
    <source>
        <dbReference type="ARBA" id="ARBA00022827"/>
    </source>
</evidence>
<evidence type="ECO:0000256" key="4">
    <source>
        <dbReference type="ARBA" id="ARBA00023002"/>
    </source>
</evidence>
<keyword evidence="4" id="KW-0560">Oxidoreductase</keyword>
<evidence type="ECO:0000259" key="5">
    <source>
        <dbReference type="Pfam" id="PF01494"/>
    </source>
</evidence>
<evidence type="ECO:0000256" key="2">
    <source>
        <dbReference type="ARBA" id="ARBA00022630"/>
    </source>
</evidence>
<dbReference type="SUPFAM" id="SSF51905">
    <property type="entry name" value="FAD/NAD(P)-binding domain"/>
    <property type="match status" value="1"/>
</dbReference>
<organism evidence="6 7">
    <name type="scientific">Linnemannia gamsii</name>
    <dbReference type="NCBI Taxonomy" id="64522"/>
    <lineage>
        <taxon>Eukaryota</taxon>
        <taxon>Fungi</taxon>
        <taxon>Fungi incertae sedis</taxon>
        <taxon>Mucoromycota</taxon>
        <taxon>Mortierellomycotina</taxon>
        <taxon>Mortierellomycetes</taxon>
        <taxon>Mortierellales</taxon>
        <taxon>Mortierellaceae</taxon>
        <taxon>Linnemannia</taxon>
    </lineage>
</organism>
<gene>
    <name evidence="6" type="ORF">BGZ96_001410</name>
</gene>
<dbReference type="PRINTS" id="PR00420">
    <property type="entry name" value="RNGMNOXGNASE"/>
</dbReference>
<dbReference type="InterPro" id="IPR002938">
    <property type="entry name" value="FAD-bd"/>
</dbReference>
<dbReference type="Proteomes" id="UP001194696">
    <property type="component" value="Unassembled WGS sequence"/>
</dbReference>
<keyword evidence="2" id="KW-0285">Flavoprotein</keyword>
<comment type="similarity">
    <text evidence="1">Belongs to the paxM FAD-dependent monooxygenase family.</text>
</comment>
<dbReference type="PANTHER" id="PTHR47356">
    <property type="entry name" value="FAD-DEPENDENT MONOOXYGENASE ASQG-RELATED"/>
    <property type="match status" value="1"/>
</dbReference>
<dbReference type="Gene3D" id="3.50.50.60">
    <property type="entry name" value="FAD/NAD(P)-binding domain"/>
    <property type="match status" value="1"/>
</dbReference>
<proteinExistence type="inferred from homology"/>
<dbReference type="InterPro" id="IPR050562">
    <property type="entry name" value="FAD_mOase_fung"/>
</dbReference>
<evidence type="ECO:0000256" key="1">
    <source>
        <dbReference type="ARBA" id="ARBA00007992"/>
    </source>
</evidence>
<dbReference type="Pfam" id="PF01494">
    <property type="entry name" value="FAD_binding_3"/>
    <property type="match status" value="2"/>
</dbReference>
<keyword evidence="3" id="KW-0274">FAD</keyword>